<reference evidence="3" key="1">
    <citation type="submission" date="2015-10" db="EMBL/GenBank/DDBJ databases">
        <title>Genome of Paenibacillus bovis sp. nov.</title>
        <authorList>
            <person name="Wu Z."/>
            <person name="Gao C."/>
            <person name="Liu Z."/>
            <person name="Zheng H."/>
        </authorList>
    </citation>
    <scope>NUCLEOTIDE SEQUENCE [LARGE SCALE GENOMIC DNA]</scope>
    <source>
        <strain evidence="3">BD3526</strain>
    </source>
</reference>
<dbReference type="PANTHER" id="PTHR43259:SF1">
    <property type="entry name" value="N-ACETYLTRANSFERASE DOMAIN-CONTAINING PROTEIN"/>
    <property type="match status" value="1"/>
</dbReference>
<dbReference type="OrthoDB" id="2611698at2"/>
<evidence type="ECO:0000313" key="2">
    <source>
        <dbReference type="EMBL" id="ANF97830.1"/>
    </source>
</evidence>
<reference evidence="2 3" key="2">
    <citation type="journal article" date="2016" name="Int. J. Syst. Evol. Microbiol.">
        <title>Paenibacillus bovis sp. nov., isolated from raw yak (Bos grunniens) milk.</title>
        <authorList>
            <person name="Gao C."/>
            <person name="Han J."/>
            <person name="Liu Z."/>
            <person name="Xu X."/>
            <person name="Hang F."/>
            <person name="Wu Z."/>
        </authorList>
    </citation>
    <scope>NUCLEOTIDE SEQUENCE [LARGE SCALE GENOMIC DNA]</scope>
    <source>
        <strain evidence="2 3">BD3526</strain>
    </source>
</reference>
<sequence>MKIDIAVDTDYDFIVTRDHHIAKELVEAKIHRNEIYILREADREIGWMRFNYFWDNTPFMNMMWIDEEYRGRGYGAQVVKYWEDLMREQGFTVVMTSTQSNEEAQHFYRKLGYQDAGCLLQDNEPLELIMSKKL</sequence>
<proteinExistence type="predicted"/>
<dbReference type="EMBL" id="CP013023">
    <property type="protein sequence ID" value="ANF97830.1"/>
    <property type="molecule type" value="Genomic_DNA"/>
</dbReference>
<dbReference type="PROSITE" id="PS51186">
    <property type="entry name" value="GNAT"/>
    <property type="match status" value="1"/>
</dbReference>
<dbReference type="STRING" id="1616788.AR543_18630"/>
<dbReference type="InterPro" id="IPR016181">
    <property type="entry name" value="Acyl_CoA_acyltransferase"/>
</dbReference>
<name>A0A172ZL11_9BACL</name>
<accession>A0A172ZL11</accession>
<dbReference type="RefSeq" id="WP_060535923.1">
    <property type="nucleotide sequence ID" value="NZ_CP013023.1"/>
</dbReference>
<dbReference type="SUPFAM" id="SSF55729">
    <property type="entry name" value="Acyl-CoA N-acyltransferases (Nat)"/>
    <property type="match status" value="1"/>
</dbReference>
<dbReference type="InterPro" id="IPR000182">
    <property type="entry name" value="GNAT_dom"/>
</dbReference>
<dbReference type="GO" id="GO:0016747">
    <property type="term" value="F:acyltransferase activity, transferring groups other than amino-acyl groups"/>
    <property type="evidence" value="ECO:0007669"/>
    <property type="project" value="InterPro"/>
</dbReference>
<keyword evidence="3" id="KW-1185">Reference proteome</keyword>
<dbReference type="CDD" id="cd04301">
    <property type="entry name" value="NAT_SF"/>
    <property type="match status" value="1"/>
</dbReference>
<dbReference type="InterPro" id="IPR052829">
    <property type="entry name" value="N-acetyltransferase_domain"/>
</dbReference>
<evidence type="ECO:0000313" key="3">
    <source>
        <dbReference type="Proteomes" id="UP000078148"/>
    </source>
</evidence>
<dbReference type="Proteomes" id="UP000078148">
    <property type="component" value="Chromosome"/>
</dbReference>
<feature type="domain" description="N-acetyltransferase" evidence="1">
    <location>
        <begin position="1"/>
        <end position="134"/>
    </location>
</feature>
<dbReference type="KEGG" id="pbv:AR543_18630"/>
<organism evidence="2 3">
    <name type="scientific">Paenibacillus bovis</name>
    <dbReference type="NCBI Taxonomy" id="1616788"/>
    <lineage>
        <taxon>Bacteria</taxon>
        <taxon>Bacillati</taxon>
        <taxon>Bacillota</taxon>
        <taxon>Bacilli</taxon>
        <taxon>Bacillales</taxon>
        <taxon>Paenibacillaceae</taxon>
        <taxon>Paenibacillus</taxon>
    </lineage>
</organism>
<dbReference type="PANTHER" id="PTHR43259">
    <property type="entry name" value="SPT10P"/>
    <property type="match status" value="1"/>
</dbReference>
<gene>
    <name evidence="2" type="ORF">AR543_18630</name>
</gene>
<keyword evidence="2" id="KW-0808">Transferase</keyword>
<dbReference type="Gene3D" id="3.40.630.30">
    <property type="match status" value="1"/>
</dbReference>
<evidence type="ECO:0000259" key="1">
    <source>
        <dbReference type="PROSITE" id="PS51186"/>
    </source>
</evidence>
<protein>
    <submittedName>
        <fullName evidence="2">GNAT family acetyltransferase</fullName>
    </submittedName>
</protein>
<dbReference type="Pfam" id="PF00583">
    <property type="entry name" value="Acetyltransf_1"/>
    <property type="match status" value="1"/>
</dbReference>
<dbReference type="AlphaFoldDB" id="A0A172ZL11"/>